<dbReference type="EMBL" id="HBIV01018382">
    <property type="protein sequence ID" value="CAE0661734.1"/>
    <property type="molecule type" value="Transcribed_RNA"/>
</dbReference>
<gene>
    <name evidence="4" type="ORF">LGLO00237_LOCUS13329</name>
</gene>
<dbReference type="Gene3D" id="3.40.50.2300">
    <property type="match status" value="1"/>
</dbReference>
<protein>
    <recommendedName>
        <fullName evidence="3">Response regulatory domain-containing protein</fullName>
    </recommendedName>
</protein>
<dbReference type="InterPro" id="IPR001789">
    <property type="entry name" value="Sig_transdc_resp-reg_receiver"/>
</dbReference>
<accession>A0A7S3YTY6</accession>
<proteinExistence type="predicted"/>
<feature type="domain" description="Response regulatory" evidence="3">
    <location>
        <begin position="466"/>
        <end position="622"/>
    </location>
</feature>
<dbReference type="PROSITE" id="PS50110">
    <property type="entry name" value="RESPONSE_REGULATORY"/>
    <property type="match status" value="1"/>
</dbReference>
<dbReference type="Gene3D" id="3.30.565.10">
    <property type="entry name" value="Histidine kinase-like ATPase, C-terminal domain"/>
    <property type="match status" value="1"/>
</dbReference>
<evidence type="ECO:0000256" key="2">
    <source>
        <dbReference type="SAM" id="MobiDB-lite"/>
    </source>
</evidence>
<dbReference type="GO" id="GO:0000160">
    <property type="term" value="P:phosphorelay signal transduction system"/>
    <property type="evidence" value="ECO:0007669"/>
    <property type="project" value="InterPro"/>
</dbReference>
<name>A0A7S3YTY6_9EUKA</name>
<reference evidence="4" key="1">
    <citation type="submission" date="2021-01" db="EMBL/GenBank/DDBJ databases">
        <authorList>
            <person name="Corre E."/>
            <person name="Pelletier E."/>
            <person name="Niang G."/>
            <person name="Scheremetjew M."/>
            <person name="Finn R."/>
            <person name="Kale V."/>
            <person name="Holt S."/>
            <person name="Cochrane G."/>
            <person name="Meng A."/>
            <person name="Brown T."/>
            <person name="Cohen L."/>
        </authorList>
    </citation>
    <scope>NUCLEOTIDE SEQUENCE</scope>
    <source>
        <strain evidence="4">CCCM811</strain>
    </source>
</reference>
<dbReference type="InterPro" id="IPR011006">
    <property type="entry name" value="CheY-like_superfamily"/>
</dbReference>
<evidence type="ECO:0000256" key="1">
    <source>
        <dbReference type="PROSITE-ProRule" id="PRU00169"/>
    </source>
</evidence>
<dbReference type="AlphaFoldDB" id="A0A7S3YTY6"/>
<organism evidence="4">
    <name type="scientific">Lotharella globosa</name>
    <dbReference type="NCBI Taxonomy" id="91324"/>
    <lineage>
        <taxon>Eukaryota</taxon>
        <taxon>Sar</taxon>
        <taxon>Rhizaria</taxon>
        <taxon>Cercozoa</taxon>
        <taxon>Chlorarachniophyceae</taxon>
        <taxon>Lotharella</taxon>
    </lineage>
</organism>
<keyword evidence="1" id="KW-0597">Phosphoprotein</keyword>
<evidence type="ECO:0000313" key="4">
    <source>
        <dbReference type="EMBL" id="CAE0661734.1"/>
    </source>
</evidence>
<dbReference type="InterPro" id="IPR036890">
    <property type="entry name" value="HATPase_C_sf"/>
</dbReference>
<feature type="region of interest" description="Disordered" evidence="2">
    <location>
        <begin position="652"/>
        <end position="690"/>
    </location>
</feature>
<dbReference type="SUPFAM" id="SSF55874">
    <property type="entry name" value="ATPase domain of HSP90 chaperone/DNA topoisomerase II/histidine kinase"/>
    <property type="match status" value="1"/>
</dbReference>
<sequence length="690" mass="77761">MENLKSNITMILFFNEMSLLTGNIMHIVLVEESWVEYAQIAFGLCSAVLTLMMLSKVHTGWISLVLSMLECAQSAIYDYATVGPDSPSFNTLSFSRNQAFRVVQLQRCTRGVARSLTYACIWEDMDFNFLAVSIFIQQVSPSIAKYFFLEVDWTREPIHPCLPVSKILLGAAMDIVVALTIIRTISAIRNSIRAKRNVETSILHHGMKNTFAAICSGGEVLMDDMEKDYVDQRHIKEAQRLCRISRVGMIMCNSKRSVAHILQSDYKEPPRVIKCVDMLEPLSCFSRRIVLPKTDKSVRAVGDHLAMNIILENAVNNACRHGDQRRKISLVGVKQGDYVVIQVANVLPPRVHFGVLFSIKMAAMHGCYNFDSRPFIGNVQELLLSRAVDREMPTEKFLSEGKGVKIIKDIAKKFGYGVDMRASGRIAAFRLVLPSATHRGIKNNNSAKMTPTPGSQHWARKPKSLKIACVEDSPMIIKLYERILLKRYFAEGSIVVGRCIEELERIAERITDGGRKKSLISVTLYRQLRHHDNSFDLTSSTHNTQGFHGCILDQNLVYGERCVLGTSIVKQCRRMGYDGLVIMRSANTEPEDIEKYIEAGADSVIGKHVNVKEIYATFVNEFVKKFPECSPASITSQTNRFQQNVKLHEVKSSSGYSANHTRRNVRCATSPRHLLSNSHTSTSKRARLRR</sequence>
<feature type="modified residue" description="4-aspartylphosphate" evidence="1">
    <location>
        <position position="553"/>
    </location>
</feature>
<evidence type="ECO:0000259" key="3">
    <source>
        <dbReference type="PROSITE" id="PS50110"/>
    </source>
</evidence>
<dbReference type="SUPFAM" id="SSF52172">
    <property type="entry name" value="CheY-like"/>
    <property type="match status" value="1"/>
</dbReference>